<comment type="similarity">
    <text evidence="6">Belongs to the RbsD / FucU family. RbsD subfamily.</text>
</comment>
<evidence type="ECO:0000313" key="7">
    <source>
        <dbReference type="EMBL" id="KYH29034.1"/>
    </source>
</evidence>
<dbReference type="EC" id="5.4.99.62" evidence="2 6"/>
<evidence type="ECO:0000256" key="3">
    <source>
        <dbReference type="ARBA" id="ARBA00022490"/>
    </source>
</evidence>
<comment type="subunit">
    <text evidence="6">Homodecamer.</text>
</comment>
<dbReference type="EMBL" id="LTBB01000006">
    <property type="protein sequence ID" value="KYH29034.1"/>
    <property type="molecule type" value="Genomic_DNA"/>
</dbReference>
<dbReference type="GO" id="GO:0062193">
    <property type="term" value="F:D-ribose pyranase activity"/>
    <property type="evidence" value="ECO:0007669"/>
    <property type="project" value="UniProtKB-EC"/>
</dbReference>
<accession>A0A151AN24</accession>
<dbReference type="InterPro" id="IPR007721">
    <property type="entry name" value="RbsD_FucU"/>
</dbReference>
<dbReference type="PANTHER" id="PTHR37831:SF1">
    <property type="entry name" value="D-RIBOSE PYRANASE"/>
    <property type="match status" value="1"/>
</dbReference>
<dbReference type="InterPro" id="IPR023064">
    <property type="entry name" value="D-ribose_pyranase"/>
</dbReference>
<dbReference type="Pfam" id="PF05025">
    <property type="entry name" value="RbsD_FucU"/>
    <property type="match status" value="1"/>
</dbReference>
<evidence type="ECO:0000313" key="8">
    <source>
        <dbReference type="Proteomes" id="UP000075374"/>
    </source>
</evidence>
<dbReference type="GO" id="GO:0005829">
    <property type="term" value="C:cytosol"/>
    <property type="evidence" value="ECO:0007669"/>
    <property type="project" value="TreeGrafter"/>
</dbReference>
<dbReference type="STRING" id="1121305.CLCOL_14740"/>
<name>A0A151AN24_9CLOT</name>
<dbReference type="SUPFAM" id="SSF102546">
    <property type="entry name" value="RbsD-like"/>
    <property type="match status" value="1"/>
</dbReference>
<organism evidence="7 8">
    <name type="scientific">Clostridium colicanis DSM 13634</name>
    <dbReference type="NCBI Taxonomy" id="1121305"/>
    <lineage>
        <taxon>Bacteria</taxon>
        <taxon>Bacillati</taxon>
        <taxon>Bacillota</taxon>
        <taxon>Clostridia</taxon>
        <taxon>Eubacteriales</taxon>
        <taxon>Clostridiaceae</taxon>
        <taxon>Clostridium</taxon>
    </lineage>
</organism>
<comment type="catalytic activity">
    <reaction evidence="1 6">
        <text>beta-D-ribopyranose = beta-D-ribofuranose</text>
        <dbReference type="Rhea" id="RHEA:25432"/>
        <dbReference type="ChEBI" id="CHEBI:27476"/>
        <dbReference type="ChEBI" id="CHEBI:47002"/>
        <dbReference type="EC" id="5.4.99.62"/>
    </reaction>
</comment>
<dbReference type="GO" id="GO:0048029">
    <property type="term" value="F:monosaccharide binding"/>
    <property type="evidence" value="ECO:0007669"/>
    <property type="project" value="InterPro"/>
</dbReference>
<dbReference type="PANTHER" id="PTHR37831">
    <property type="entry name" value="D-RIBOSE PYRANASE"/>
    <property type="match status" value="1"/>
</dbReference>
<dbReference type="AlphaFoldDB" id="A0A151AN24"/>
<feature type="binding site" evidence="6">
    <location>
        <position position="98"/>
    </location>
    <ligand>
        <name>substrate</name>
    </ligand>
</feature>
<dbReference type="GO" id="GO:0016872">
    <property type="term" value="F:intramolecular lyase activity"/>
    <property type="evidence" value="ECO:0007669"/>
    <property type="project" value="UniProtKB-UniRule"/>
</dbReference>
<dbReference type="NCBIfam" id="NF008761">
    <property type="entry name" value="PRK11797.1"/>
    <property type="match status" value="1"/>
</dbReference>
<feature type="binding site" evidence="6">
    <location>
        <position position="28"/>
    </location>
    <ligand>
        <name>substrate</name>
    </ligand>
</feature>
<dbReference type="HAMAP" id="MF_01661">
    <property type="entry name" value="D_rib_pyranase"/>
    <property type="match status" value="1"/>
</dbReference>
<evidence type="ECO:0000256" key="2">
    <source>
        <dbReference type="ARBA" id="ARBA00012862"/>
    </source>
</evidence>
<comment type="caution">
    <text evidence="7">The sequence shown here is derived from an EMBL/GenBank/DDBJ whole genome shotgun (WGS) entry which is preliminary data.</text>
</comment>
<dbReference type="InterPro" id="IPR023750">
    <property type="entry name" value="RbsD-like_sf"/>
</dbReference>
<dbReference type="RefSeq" id="WP_061858321.1">
    <property type="nucleotide sequence ID" value="NZ_LTBB01000006.1"/>
</dbReference>
<feature type="binding site" evidence="6">
    <location>
        <begin position="120"/>
        <end position="122"/>
    </location>
    <ligand>
        <name>substrate</name>
    </ligand>
</feature>
<dbReference type="GO" id="GO:0019303">
    <property type="term" value="P:D-ribose catabolic process"/>
    <property type="evidence" value="ECO:0007669"/>
    <property type="project" value="UniProtKB-UniRule"/>
</dbReference>
<comment type="pathway">
    <text evidence="6">Carbohydrate metabolism; D-ribose degradation; D-ribose 5-phosphate from beta-D-ribopyranose: step 1/2.</text>
</comment>
<evidence type="ECO:0000256" key="1">
    <source>
        <dbReference type="ARBA" id="ARBA00000223"/>
    </source>
</evidence>
<reference evidence="7 8" key="1">
    <citation type="submission" date="2016-02" db="EMBL/GenBank/DDBJ databases">
        <title>Genome sequence of Clostridium colicanis DSM 13634.</title>
        <authorList>
            <person name="Poehlein A."/>
            <person name="Daniel R."/>
        </authorList>
    </citation>
    <scope>NUCLEOTIDE SEQUENCE [LARGE SCALE GENOMIC DNA]</scope>
    <source>
        <strain evidence="7 8">DSM 13634</strain>
    </source>
</reference>
<dbReference type="UniPathway" id="UPA00916">
    <property type="reaction ID" value="UER00888"/>
</dbReference>
<keyword evidence="4 6" id="KW-0413">Isomerase</keyword>
<evidence type="ECO:0000256" key="6">
    <source>
        <dbReference type="HAMAP-Rule" id="MF_01661"/>
    </source>
</evidence>
<protein>
    <recommendedName>
        <fullName evidence="2 6">D-ribose pyranase</fullName>
        <ecNumber evidence="2 6">5.4.99.62</ecNumber>
    </recommendedName>
</protein>
<comment type="subcellular location">
    <subcellularLocation>
        <location evidence="6">Cytoplasm</location>
    </subcellularLocation>
</comment>
<evidence type="ECO:0000256" key="4">
    <source>
        <dbReference type="ARBA" id="ARBA00023235"/>
    </source>
</evidence>
<keyword evidence="5 6" id="KW-0119">Carbohydrate metabolism</keyword>
<gene>
    <name evidence="6 7" type="primary">rbsD</name>
    <name evidence="7" type="ORF">CLCOL_14740</name>
</gene>
<dbReference type="PATRIC" id="fig|1121305.3.peg.1481"/>
<keyword evidence="8" id="KW-1185">Reference proteome</keyword>
<proteinExistence type="inferred from homology"/>
<feature type="active site" description="Proton donor" evidence="6">
    <location>
        <position position="20"/>
    </location>
</feature>
<sequence length="131" mass="14652">MKKTPLLNSHISEVISRMGHNDTLAIGDCGLPIPEETRRIDLALVKGIPTFIDTLKAVLLEQQVEEVIVARETKEVSPEVFESIKKEVGEVKITFISHEELKEELKKCKAVIRTGEQTPYANVILRSGVVF</sequence>
<comment type="function">
    <text evidence="6">Catalyzes the interconversion of beta-pyran and beta-furan forms of D-ribose.</text>
</comment>
<keyword evidence="3 6" id="KW-0963">Cytoplasm</keyword>
<dbReference type="Proteomes" id="UP000075374">
    <property type="component" value="Unassembled WGS sequence"/>
</dbReference>
<evidence type="ECO:0000256" key="5">
    <source>
        <dbReference type="ARBA" id="ARBA00023277"/>
    </source>
</evidence>
<dbReference type="Gene3D" id="3.40.1650.10">
    <property type="entry name" value="RbsD-like domain"/>
    <property type="match status" value="1"/>
</dbReference>